<name>A0A2U1JQJ2_9FLAO</name>
<sequence>MKKILKLSLVLVVVMTTMQTYAGEGDFLLYVKKGSEKEIRFSLNGIKKINLAVYDKDNNLIYSENASGKNGILRTYSLDELPSGTYFLEVENNVKKVRYEIIVTDKLASLAKKAITEVYKEELNGKNGTLATL</sequence>
<reference evidence="2 3" key="1">
    <citation type="submission" date="2018-04" db="EMBL/GenBank/DDBJ databases">
        <title>Flavobacterium sp. nov., isolated from glacier ice.</title>
        <authorList>
            <person name="Liu Q."/>
            <person name="Xin Y.-H."/>
        </authorList>
    </citation>
    <scope>NUCLEOTIDE SEQUENCE [LARGE SCALE GENOMIC DNA]</scope>
    <source>
        <strain evidence="2 3">RB1R5</strain>
    </source>
</reference>
<dbReference type="OrthoDB" id="1371166at2"/>
<dbReference type="RefSeq" id="WP_116723593.1">
    <property type="nucleotide sequence ID" value="NZ_QCZI01000001.1"/>
</dbReference>
<protein>
    <submittedName>
        <fullName evidence="2">Secretion protein</fullName>
    </submittedName>
</protein>
<dbReference type="AlphaFoldDB" id="A0A2U1JQJ2"/>
<accession>A0A2U1JQJ2</accession>
<dbReference type="Proteomes" id="UP000245449">
    <property type="component" value="Unassembled WGS sequence"/>
</dbReference>
<organism evidence="2 3">
    <name type="scientific">Flavobacterium psychrotolerans</name>
    <dbReference type="NCBI Taxonomy" id="2169410"/>
    <lineage>
        <taxon>Bacteria</taxon>
        <taxon>Pseudomonadati</taxon>
        <taxon>Bacteroidota</taxon>
        <taxon>Flavobacteriia</taxon>
        <taxon>Flavobacteriales</taxon>
        <taxon>Flavobacteriaceae</taxon>
        <taxon>Flavobacterium</taxon>
    </lineage>
</organism>
<gene>
    <name evidence="2" type="ORF">DB895_01645</name>
</gene>
<proteinExistence type="predicted"/>
<keyword evidence="3" id="KW-1185">Reference proteome</keyword>
<feature type="signal peptide" evidence="1">
    <location>
        <begin position="1"/>
        <end position="22"/>
    </location>
</feature>
<dbReference type="EMBL" id="QCZI01000001">
    <property type="protein sequence ID" value="PWA07447.1"/>
    <property type="molecule type" value="Genomic_DNA"/>
</dbReference>
<evidence type="ECO:0000313" key="3">
    <source>
        <dbReference type="Proteomes" id="UP000245449"/>
    </source>
</evidence>
<feature type="chain" id="PRO_5015465160" evidence="1">
    <location>
        <begin position="23"/>
        <end position="133"/>
    </location>
</feature>
<evidence type="ECO:0000256" key="1">
    <source>
        <dbReference type="SAM" id="SignalP"/>
    </source>
</evidence>
<keyword evidence="1" id="KW-0732">Signal</keyword>
<comment type="caution">
    <text evidence="2">The sequence shown here is derived from an EMBL/GenBank/DDBJ whole genome shotgun (WGS) entry which is preliminary data.</text>
</comment>
<dbReference type="Gene3D" id="2.60.120.380">
    <property type="match status" value="1"/>
</dbReference>
<evidence type="ECO:0000313" key="2">
    <source>
        <dbReference type="EMBL" id="PWA07447.1"/>
    </source>
</evidence>